<evidence type="ECO:0000313" key="3">
    <source>
        <dbReference type="EMBL" id="KAK7057168.1"/>
    </source>
</evidence>
<protein>
    <recommendedName>
        <fullName evidence="2">Yippee domain-containing protein</fullName>
    </recommendedName>
</protein>
<dbReference type="EMBL" id="JAWWNJ010000004">
    <property type="protein sequence ID" value="KAK7057168.1"/>
    <property type="molecule type" value="Genomic_DNA"/>
</dbReference>
<keyword evidence="4" id="KW-1185">Reference proteome</keyword>
<gene>
    <name evidence="3" type="ORF">R3P38DRAFT_2839683</name>
</gene>
<proteinExistence type="predicted"/>
<evidence type="ECO:0000313" key="4">
    <source>
        <dbReference type="Proteomes" id="UP001362999"/>
    </source>
</evidence>
<accession>A0AAW0E003</accession>
<dbReference type="PROSITE" id="PS51792">
    <property type="entry name" value="YIPPEE"/>
    <property type="match status" value="1"/>
</dbReference>
<dbReference type="InterPro" id="IPR034751">
    <property type="entry name" value="Yippee"/>
</dbReference>
<dbReference type="Proteomes" id="UP001362999">
    <property type="component" value="Unassembled WGS sequence"/>
</dbReference>
<dbReference type="PANTHER" id="PTHR13848">
    <property type="entry name" value="PROTEIN YIPPEE-LIKE CG15309-RELATED"/>
    <property type="match status" value="1"/>
</dbReference>
<name>A0AAW0E003_9AGAR</name>
<reference evidence="3 4" key="1">
    <citation type="journal article" date="2024" name="J Genomics">
        <title>Draft genome sequencing and assembly of Favolaschia claudopus CIRM-BRFM 2984 isolated from oak limbs.</title>
        <authorList>
            <person name="Navarro D."/>
            <person name="Drula E."/>
            <person name="Chaduli D."/>
            <person name="Cazenave R."/>
            <person name="Ahrendt S."/>
            <person name="Wang J."/>
            <person name="Lipzen A."/>
            <person name="Daum C."/>
            <person name="Barry K."/>
            <person name="Grigoriev I.V."/>
            <person name="Favel A."/>
            <person name="Rosso M.N."/>
            <person name="Martin F."/>
        </authorList>
    </citation>
    <scope>NUCLEOTIDE SEQUENCE [LARGE SCALE GENOMIC DNA]</scope>
    <source>
        <strain evidence="3 4">CIRM-BRFM 2984</strain>
    </source>
</reference>
<comment type="caution">
    <text evidence="3">The sequence shown here is derived from an EMBL/GenBank/DDBJ whole genome shotgun (WGS) entry which is preliminary data.</text>
</comment>
<dbReference type="InterPro" id="IPR039058">
    <property type="entry name" value="Yippee_fam"/>
</dbReference>
<evidence type="ECO:0000256" key="1">
    <source>
        <dbReference type="SAM" id="MobiDB-lite"/>
    </source>
</evidence>
<feature type="domain" description="Yippee" evidence="2">
    <location>
        <begin position="32"/>
        <end position="133"/>
    </location>
</feature>
<feature type="region of interest" description="Disordered" evidence="1">
    <location>
        <begin position="1"/>
        <end position="25"/>
    </location>
</feature>
<dbReference type="AlphaFoldDB" id="A0AAW0E003"/>
<evidence type="ECO:0000259" key="2">
    <source>
        <dbReference type="PROSITE" id="PS51792"/>
    </source>
</evidence>
<organism evidence="3 4">
    <name type="scientific">Favolaschia claudopus</name>
    <dbReference type="NCBI Taxonomy" id="2862362"/>
    <lineage>
        <taxon>Eukaryota</taxon>
        <taxon>Fungi</taxon>
        <taxon>Dikarya</taxon>
        <taxon>Basidiomycota</taxon>
        <taxon>Agaricomycotina</taxon>
        <taxon>Agaricomycetes</taxon>
        <taxon>Agaricomycetidae</taxon>
        <taxon>Agaricales</taxon>
        <taxon>Marasmiineae</taxon>
        <taxon>Mycenaceae</taxon>
        <taxon>Favolaschia</taxon>
    </lineage>
</organism>
<sequence>MLAVHQSQSPRRRLPTLPQNNRLSRPLPPIPRPLCCKRCQACITSYNAVLPASAIPPDSRRFRGFSLFTETYNVTLLPPKMQLMQTGAHVLAEITCSHCQTSLGYKIVRAADKSESWKDGKFLLEHGELVNPHRPDMLSLDASDSEDSS</sequence>